<dbReference type="AlphaFoldDB" id="A0AAQ4EP42"/>
<dbReference type="EMBL" id="JARKHS020012857">
    <property type="protein sequence ID" value="KAK8776516.1"/>
    <property type="molecule type" value="Genomic_DNA"/>
</dbReference>
<evidence type="ECO:0000256" key="1">
    <source>
        <dbReference type="SAM" id="MobiDB-lite"/>
    </source>
</evidence>
<feature type="compositionally biased region" description="Basic residues" evidence="1">
    <location>
        <begin position="383"/>
        <end position="398"/>
    </location>
</feature>
<dbReference type="Proteomes" id="UP001321473">
    <property type="component" value="Unassembled WGS sequence"/>
</dbReference>
<evidence type="ECO:0000313" key="3">
    <source>
        <dbReference type="Proteomes" id="UP001321473"/>
    </source>
</evidence>
<sequence length="554" mass="61993">MMSLKSSRAGFVVGRASRDEYLCEYLGVEGFLASGQEGEDAAMMSAPMMAADMLAPAMPRQTVYVFPPLGKFDPRCVRLVTQGRDPATAVACLLGFFKVVCEAGYRQVLRASDLDGVWLDEVHVSSAFVRRQLRSLGADGPPEATMDDFYLLLSLMLCNLPRARGSRLCTDWFQNRVNDLVELFPGVSEPPRVPLYGEEQTDAISRFGEQWPHTRAALCRALLKTQFQGPMQQVQEYVSVGWRFAGMKHVHLILEFLGGRNSWVLDVIPELRARGDRLQAFLWAYQRLGADGPYMKLLNLPEAATTLRKHLGLHVAAAYALAVLEDDNWLLYKGVPRDQDEEVVLAKISDIKRMGLGAPPKDAPAPPTADAGHRPQMSWHGDGRRRRRQLARHHRRRGRREEEGEDGTALPEARTLPSRDRRTRLLSLLPWSSIASFPRHRDPCRLSVVLSRVVSPCLPSAWQPCGAGCAVMTSLPRPKHGNGEQGSALIDEEISFRPRVASRRACVLSAFCGGRGAAKHSRKEETGKRTCRRRRWASCRRFRRGVPPPPFLRS</sequence>
<name>A0AAQ4EP42_AMBAM</name>
<feature type="region of interest" description="Disordered" evidence="1">
    <location>
        <begin position="355"/>
        <end position="417"/>
    </location>
</feature>
<evidence type="ECO:0000313" key="2">
    <source>
        <dbReference type="EMBL" id="KAK8776516.1"/>
    </source>
</evidence>
<proteinExistence type="predicted"/>
<protein>
    <submittedName>
        <fullName evidence="2">Uncharacterized protein</fullName>
    </submittedName>
</protein>
<organism evidence="2 3">
    <name type="scientific">Amblyomma americanum</name>
    <name type="common">Lone star tick</name>
    <dbReference type="NCBI Taxonomy" id="6943"/>
    <lineage>
        <taxon>Eukaryota</taxon>
        <taxon>Metazoa</taxon>
        <taxon>Ecdysozoa</taxon>
        <taxon>Arthropoda</taxon>
        <taxon>Chelicerata</taxon>
        <taxon>Arachnida</taxon>
        <taxon>Acari</taxon>
        <taxon>Parasitiformes</taxon>
        <taxon>Ixodida</taxon>
        <taxon>Ixodoidea</taxon>
        <taxon>Ixodidae</taxon>
        <taxon>Amblyomminae</taxon>
        <taxon>Amblyomma</taxon>
    </lineage>
</organism>
<comment type="caution">
    <text evidence="2">The sequence shown here is derived from an EMBL/GenBank/DDBJ whole genome shotgun (WGS) entry which is preliminary data.</text>
</comment>
<keyword evidence="3" id="KW-1185">Reference proteome</keyword>
<gene>
    <name evidence="2" type="ORF">V5799_030139</name>
</gene>
<reference evidence="2 3" key="1">
    <citation type="journal article" date="2023" name="Arcadia Sci">
        <title>De novo assembly of a long-read Amblyomma americanum tick genome.</title>
        <authorList>
            <person name="Chou S."/>
            <person name="Poskanzer K.E."/>
            <person name="Rollins M."/>
            <person name="Thuy-Boun P.S."/>
        </authorList>
    </citation>
    <scope>NUCLEOTIDE SEQUENCE [LARGE SCALE GENOMIC DNA]</scope>
    <source>
        <strain evidence="2">F_SG_1</strain>
        <tissue evidence="2">Salivary glands</tissue>
    </source>
</reference>
<accession>A0AAQ4EP42</accession>